<dbReference type="InterPro" id="IPR018707">
    <property type="entry name" value="LpxR"/>
</dbReference>
<dbReference type="AlphaFoldDB" id="A0A0J1GQJ6"/>
<feature type="signal peptide" evidence="1">
    <location>
        <begin position="1"/>
        <end position="21"/>
    </location>
</feature>
<comment type="caution">
    <text evidence="2">The sequence shown here is derived from an EMBL/GenBank/DDBJ whole genome shotgun (WGS) entry which is preliminary data.</text>
</comment>
<dbReference type="Pfam" id="PF09982">
    <property type="entry name" value="LpxR"/>
    <property type="match status" value="1"/>
</dbReference>
<name>A0A0J1GQJ6_9GAMM</name>
<dbReference type="EMBL" id="LDOV01000010">
    <property type="protein sequence ID" value="KLV02048.1"/>
    <property type="molecule type" value="Genomic_DNA"/>
</dbReference>
<evidence type="ECO:0000256" key="1">
    <source>
        <dbReference type="SAM" id="SignalP"/>
    </source>
</evidence>
<dbReference type="Gene3D" id="2.40.128.140">
    <property type="entry name" value="Outer membrane protein"/>
    <property type="match status" value="1"/>
</dbReference>
<proteinExistence type="predicted"/>
<gene>
    <name evidence="2" type="ORF">ABT58_06610</name>
</gene>
<dbReference type="InterPro" id="IPR037107">
    <property type="entry name" value="Put_OMP_sf"/>
</dbReference>
<protein>
    <recommendedName>
        <fullName evidence="4">Exonuclease</fullName>
    </recommendedName>
</protein>
<feature type="chain" id="PRO_5005251853" description="Exonuclease" evidence="1">
    <location>
        <begin position="22"/>
        <end position="330"/>
    </location>
</feature>
<evidence type="ECO:0000313" key="2">
    <source>
        <dbReference type="EMBL" id="KLV02048.1"/>
    </source>
</evidence>
<evidence type="ECO:0008006" key="4">
    <source>
        <dbReference type="Google" id="ProtNLM"/>
    </source>
</evidence>
<organism evidence="2 3">
    <name type="scientific">Photobacterium aphoticum</name>
    <dbReference type="NCBI Taxonomy" id="754436"/>
    <lineage>
        <taxon>Bacteria</taxon>
        <taxon>Pseudomonadati</taxon>
        <taxon>Pseudomonadota</taxon>
        <taxon>Gammaproteobacteria</taxon>
        <taxon>Vibrionales</taxon>
        <taxon>Vibrionaceae</taxon>
        <taxon>Photobacterium</taxon>
    </lineage>
</organism>
<dbReference type="Proteomes" id="UP000036426">
    <property type="component" value="Unassembled WGS sequence"/>
</dbReference>
<dbReference type="PATRIC" id="fig|754436.4.peg.1413"/>
<dbReference type="RefSeq" id="WP_047873502.1">
    <property type="nucleotide sequence ID" value="NZ_BMYC01000001.1"/>
</dbReference>
<accession>A0A0J1GQJ6</accession>
<evidence type="ECO:0000313" key="3">
    <source>
        <dbReference type="Proteomes" id="UP000036426"/>
    </source>
</evidence>
<keyword evidence="1" id="KW-0732">Signal</keyword>
<reference evidence="2 3" key="1">
    <citation type="submission" date="2015-05" db="EMBL/GenBank/DDBJ databases">
        <title>Photobacterium galathea sp. nov.</title>
        <authorList>
            <person name="Machado H."/>
            <person name="Gram L."/>
        </authorList>
    </citation>
    <scope>NUCLEOTIDE SEQUENCE [LARGE SCALE GENOMIC DNA]</scope>
    <source>
        <strain evidence="2 3">DSM 25995</strain>
    </source>
</reference>
<keyword evidence="3" id="KW-1185">Reference proteome</keyword>
<dbReference type="OrthoDB" id="9776275at2"/>
<sequence>MKQISSALIVSSVILATPAFAFNAGSFSFSMDNDGIVGTDQNYTNGVFLEYNAPASHNLSIDGPAPIRFAAQWLPLDDAAKQGWSLRLGQQMWTPEDIESTEPVPNERPYAGVLFLESGIYQYTPSSVDKFNLMLGVIGPNAFAEQSQKFIHEIIGSDDPMGWDYQIENQMLFNLGYQGHRLITRQPTSGNNSYDISAVGRLNAGNYQSEAAIGGVMRWGKHLADNFGTTGFTPGKFVDSGVLATSQSGYFFFAGLEGRYRFNDVTIEGDRPDNVPDTHIEHWQATAVLGAVYYQPKWGASLSFATNTPDFKEDPRSSNSNGSIEFFWRF</sequence>